<protein>
    <submittedName>
        <fullName evidence="1">Uncharacterized protein</fullName>
    </submittedName>
</protein>
<dbReference type="STRING" id="351671.XDD1_0874"/>
<sequence>MLLSAILDSSCLRRYNVASKFLEWFRDASDHRDSRFFNATAPVLKEYCN</sequence>
<dbReference type="EMBL" id="FO704550">
    <property type="protein sequence ID" value="CDG16577.1"/>
    <property type="molecule type" value="Genomic_DNA"/>
</dbReference>
<evidence type="ECO:0000313" key="1">
    <source>
        <dbReference type="EMBL" id="CDG16577.1"/>
    </source>
</evidence>
<dbReference type="AlphaFoldDB" id="A0A068QNK5"/>
<reference evidence="1 2" key="1">
    <citation type="submission" date="2013-07" db="EMBL/GenBank/DDBJ databases">
        <authorList>
            <person name="Genoscope - CEA"/>
        </authorList>
    </citation>
    <scope>NUCLEOTIDE SEQUENCE [LARGE SCALE GENOMIC DNA]</scope>
    <source>
        <strain evidence="2">FRM16 / DSM 17909</strain>
    </source>
</reference>
<dbReference type="Proteomes" id="UP000032721">
    <property type="component" value="Chromosome"/>
</dbReference>
<accession>A0A068QNK5</accession>
<organism evidence="1 2">
    <name type="scientific">Xenorhabdus doucetiae</name>
    <dbReference type="NCBI Taxonomy" id="351671"/>
    <lineage>
        <taxon>Bacteria</taxon>
        <taxon>Pseudomonadati</taxon>
        <taxon>Pseudomonadota</taxon>
        <taxon>Gammaproteobacteria</taxon>
        <taxon>Enterobacterales</taxon>
        <taxon>Morganellaceae</taxon>
        <taxon>Xenorhabdus</taxon>
    </lineage>
</organism>
<dbReference type="HOGENOM" id="CLU_3142347_0_0_6"/>
<dbReference type="KEGG" id="xdo:XDD1_0874"/>
<proteinExistence type="predicted"/>
<evidence type="ECO:0000313" key="2">
    <source>
        <dbReference type="Proteomes" id="UP000032721"/>
    </source>
</evidence>
<name>A0A068QNK5_9GAMM</name>
<gene>
    <name evidence="1" type="ORF">XDD1_0874</name>
</gene>